<protein>
    <submittedName>
        <fullName evidence="3">Uncharacterized protein</fullName>
    </submittedName>
</protein>
<proteinExistence type="predicted"/>
<dbReference type="EMBL" id="KZ559577">
    <property type="protein sequence ID" value="PLN78399.1"/>
    <property type="molecule type" value="Genomic_DNA"/>
</dbReference>
<keyword evidence="2" id="KW-0812">Transmembrane</keyword>
<keyword evidence="2" id="KW-0472">Membrane</keyword>
<feature type="compositionally biased region" description="Basic and acidic residues" evidence="1">
    <location>
        <begin position="240"/>
        <end position="249"/>
    </location>
</feature>
<accession>A0A2J5HMK3</accession>
<feature type="compositionally biased region" description="Polar residues" evidence="1">
    <location>
        <begin position="1"/>
        <end position="25"/>
    </location>
</feature>
<feature type="transmembrane region" description="Helical" evidence="2">
    <location>
        <begin position="417"/>
        <end position="438"/>
    </location>
</feature>
<keyword evidence="2" id="KW-1133">Transmembrane helix</keyword>
<evidence type="ECO:0000313" key="3">
    <source>
        <dbReference type="EMBL" id="PLN78399.1"/>
    </source>
</evidence>
<reference evidence="4" key="1">
    <citation type="submission" date="2017-12" db="EMBL/GenBank/DDBJ databases">
        <authorList>
            <consortium name="DOE Joint Genome Institute"/>
            <person name="Mondo S.J."/>
            <person name="Kjaerbolling I."/>
            <person name="Vesth T.C."/>
            <person name="Frisvad J.C."/>
            <person name="Nybo J.L."/>
            <person name="Theobald S."/>
            <person name="Kuo A."/>
            <person name="Bowyer P."/>
            <person name="Matsuda Y."/>
            <person name="Lyhne E.K."/>
            <person name="Kogle M.E."/>
            <person name="Clum A."/>
            <person name="Lipzen A."/>
            <person name="Salamov A."/>
            <person name="Ngan C.Y."/>
            <person name="Daum C."/>
            <person name="Chiniquy J."/>
            <person name="Barry K."/>
            <person name="LaButti K."/>
            <person name="Haridas S."/>
            <person name="Simmons B.A."/>
            <person name="Magnuson J.K."/>
            <person name="Mortensen U.H."/>
            <person name="Larsen T.O."/>
            <person name="Grigoriev I.V."/>
            <person name="Baker S.E."/>
            <person name="Andersen M.R."/>
            <person name="Nordberg H.P."/>
            <person name="Cantor M.N."/>
            <person name="Hua S.X."/>
        </authorList>
    </citation>
    <scope>NUCLEOTIDE SEQUENCE [LARGE SCALE GENOMIC DNA]</scope>
    <source>
        <strain evidence="4">IBT 19404</strain>
    </source>
</reference>
<name>A0A2J5HMK3_9EURO</name>
<feature type="region of interest" description="Disordered" evidence="1">
    <location>
        <begin position="288"/>
        <end position="313"/>
    </location>
</feature>
<feature type="compositionally biased region" description="Polar residues" evidence="1">
    <location>
        <begin position="188"/>
        <end position="200"/>
    </location>
</feature>
<feature type="compositionally biased region" description="Low complexity" evidence="1">
    <location>
        <begin position="28"/>
        <end position="39"/>
    </location>
</feature>
<sequence length="499" mass="55713">MGSKTVKMQSHSPSVLKTLDCNSRSLSHHPTPSTSPSSPNQKSCLSEEEHKPAVPYCSDAQDSDPCQAGHDNDPDQVVSGKGTVRSPFVEIPFPSSNLDLLAELTDSDFLFDGPEMPLNPQNTPEGGGGKVSPLFSNRSRDKAYQSSPLAEPTALAWLTDIFENYDNSIVQDGSVLLSSEPYKPTLLSSTEAVASNSPENNRPGPAAQPSQDTSQPCRQLSSLCQTMPMSSSKPKSTHIPSRDQPESSHEIEYITADKPKKPLNNIQLNRRRYVARTLRRTSLKSLRTSKDYTSRDPDLCSYRTTEPPPNLRSEPCHANVPGFVWYGRLWSATYSPPRGTRAMRGSTDGMATSETFKQIGRSYLPLLEELERSPLFGWSFYHCQVWISLSHGEDAADHRAQNTGTHKYQINLNVPALLLYVFVLIMITNLYIFSLSFFSRALDRAHRLLSRFTDMVLQELETLRTDTSTLRLPPPVTDWLSCLQSNHRVDLGFELKRVH</sequence>
<gene>
    <name evidence="3" type="ORF">BDW42DRAFT_143886</name>
</gene>
<dbReference type="AlphaFoldDB" id="A0A2J5HMK3"/>
<evidence type="ECO:0000256" key="1">
    <source>
        <dbReference type="SAM" id="MobiDB-lite"/>
    </source>
</evidence>
<keyword evidence="4" id="KW-1185">Reference proteome</keyword>
<organism evidence="3 4">
    <name type="scientific">Aspergillus taichungensis</name>
    <dbReference type="NCBI Taxonomy" id="482145"/>
    <lineage>
        <taxon>Eukaryota</taxon>
        <taxon>Fungi</taxon>
        <taxon>Dikarya</taxon>
        <taxon>Ascomycota</taxon>
        <taxon>Pezizomycotina</taxon>
        <taxon>Eurotiomycetes</taxon>
        <taxon>Eurotiomycetidae</taxon>
        <taxon>Eurotiales</taxon>
        <taxon>Aspergillaceae</taxon>
        <taxon>Aspergillus</taxon>
        <taxon>Aspergillus subgen. Circumdati</taxon>
    </lineage>
</organism>
<feature type="compositionally biased region" description="Polar residues" evidence="1">
    <location>
        <begin position="208"/>
        <end position="234"/>
    </location>
</feature>
<evidence type="ECO:0000313" key="4">
    <source>
        <dbReference type="Proteomes" id="UP000235023"/>
    </source>
</evidence>
<dbReference type="Proteomes" id="UP000235023">
    <property type="component" value="Unassembled WGS sequence"/>
</dbReference>
<evidence type="ECO:0000256" key="2">
    <source>
        <dbReference type="SAM" id="Phobius"/>
    </source>
</evidence>
<feature type="region of interest" description="Disordered" evidence="1">
    <location>
        <begin position="1"/>
        <end position="81"/>
    </location>
</feature>
<feature type="region of interest" description="Disordered" evidence="1">
    <location>
        <begin position="188"/>
        <end position="249"/>
    </location>
</feature>
<feature type="compositionally biased region" description="Basic and acidic residues" evidence="1">
    <location>
        <begin position="288"/>
        <end position="298"/>
    </location>
</feature>